<dbReference type="GO" id="GO:0005730">
    <property type="term" value="C:nucleolus"/>
    <property type="evidence" value="ECO:0007669"/>
    <property type="project" value="UniProtKB-SubCell"/>
</dbReference>
<dbReference type="SMART" id="SM01362">
    <property type="entry name" value="DUF663"/>
    <property type="match status" value="1"/>
</dbReference>
<dbReference type="InterPro" id="IPR007034">
    <property type="entry name" value="BMS1_TSR1_C"/>
</dbReference>
<dbReference type="STRING" id="7868.ENSCMIP00000029654"/>
<comment type="subcellular location">
    <subcellularLocation>
        <location evidence="1">Nucleus</location>
        <location evidence="1">Nucleolus</location>
    </subcellularLocation>
</comment>
<feature type="domain" description="Bms1-type G" evidence="8">
    <location>
        <begin position="87"/>
        <end position="247"/>
    </location>
</feature>
<dbReference type="InParanoid" id="A0A4W3IHC2"/>
<evidence type="ECO:0000256" key="2">
    <source>
        <dbReference type="ARBA" id="ARBA00022517"/>
    </source>
</evidence>
<evidence type="ECO:0000256" key="7">
    <source>
        <dbReference type="SAM" id="MobiDB-lite"/>
    </source>
</evidence>
<feature type="compositionally biased region" description="Basic residues" evidence="7">
    <location>
        <begin position="19"/>
        <end position="29"/>
    </location>
</feature>
<feature type="region of interest" description="Disordered" evidence="7">
    <location>
        <begin position="1"/>
        <end position="61"/>
    </location>
</feature>
<dbReference type="OMA" id="MNLPRFK"/>
<reference evidence="10" key="3">
    <citation type="journal article" date="2014" name="Nature">
        <title>Elephant shark genome provides unique insights into gnathostome evolution.</title>
        <authorList>
            <consortium name="International Elephant Shark Genome Sequencing Consortium"/>
            <person name="Venkatesh B."/>
            <person name="Lee A.P."/>
            <person name="Ravi V."/>
            <person name="Maurya A.K."/>
            <person name="Lian M.M."/>
            <person name="Swann J.B."/>
            <person name="Ohta Y."/>
            <person name="Flajnik M.F."/>
            <person name="Sutoh Y."/>
            <person name="Kasahara M."/>
            <person name="Hoon S."/>
            <person name="Gangu V."/>
            <person name="Roy S.W."/>
            <person name="Irimia M."/>
            <person name="Korzh V."/>
            <person name="Kondrychyn I."/>
            <person name="Lim Z.W."/>
            <person name="Tay B.H."/>
            <person name="Tohari S."/>
            <person name="Kong K.W."/>
            <person name="Ho S."/>
            <person name="Lorente-Galdos B."/>
            <person name="Quilez J."/>
            <person name="Marques-Bonet T."/>
            <person name="Raney B.J."/>
            <person name="Ingham P.W."/>
            <person name="Tay A."/>
            <person name="Hillier L.W."/>
            <person name="Minx P."/>
            <person name="Boehm T."/>
            <person name="Wilson R.K."/>
            <person name="Brenner S."/>
            <person name="Warren W.C."/>
        </authorList>
    </citation>
    <scope>NUCLEOTIDE SEQUENCE [LARGE SCALE GENOMIC DNA]</scope>
</reference>
<evidence type="ECO:0000256" key="6">
    <source>
        <dbReference type="ARBA" id="ARBA00040070"/>
    </source>
</evidence>
<comment type="similarity">
    <text evidence="5">Belongs to the TRAFAC class translation factor GTPase superfamily. Bms1-like GTPase family. TSR1 subfamily.</text>
</comment>
<dbReference type="Proteomes" id="UP000314986">
    <property type="component" value="Unassembled WGS sequence"/>
</dbReference>
<proteinExistence type="inferred from homology"/>
<dbReference type="GO" id="GO:0000462">
    <property type="term" value="P:maturation of SSU-rRNA from tricistronic rRNA transcript (SSU-rRNA, 5.8S rRNA, LSU-rRNA)"/>
    <property type="evidence" value="ECO:0007669"/>
    <property type="project" value="TreeGrafter"/>
</dbReference>
<reference evidence="10" key="1">
    <citation type="journal article" date="2006" name="Science">
        <title>Ancient noncoding elements conserved in the human genome.</title>
        <authorList>
            <person name="Venkatesh B."/>
            <person name="Kirkness E.F."/>
            <person name="Loh Y.H."/>
            <person name="Halpern A.L."/>
            <person name="Lee A.P."/>
            <person name="Johnson J."/>
            <person name="Dandona N."/>
            <person name="Viswanathan L.D."/>
            <person name="Tay A."/>
            <person name="Venter J.C."/>
            <person name="Strausberg R.L."/>
            <person name="Brenner S."/>
        </authorList>
    </citation>
    <scope>NUCLEOTIDE SEQUENCE [LARGE SCALE GENOMIC DNA]</scope>
</reference>
<dbReference type="Ensembl" id="ENSCMIT00000030120.1">
    <property type="protein sequence ID" value="ENSCMIP00000029654.1"/>
    <property type="gene ID" value="ENSCMIG00000012783.1"/>
</dbReference>
<dbReference type="AlphaFoldDB" id="A0A4W3IHC2"/>
<reference evidence="10" key="2">
    <citation type="journal article" date="2007" name="PLoS Biol.">
        <title>Survey sequencing and comparative analysis of the elephant shark (Callorhinchus milii) genome.</title>
        <authorList>
            <person name="Venkatesh B."/>
            <person name="Kirkness E.F."/>
            <person name="Loh Y.H."/>
            <person name="Halpern A.L."/>
            <person name="Lee A.P."/>
            <person name="Johnson J."/>
            <person name="Dandona N."/>
            <person name="Viswanathan L.D."/>
            <person name="Tay A."/>
            <person name="Venter J.C."/>
            <person name="Strausberg R.L."/>
            <person name="Brenner S."/>
        </authorList>
    </citation>
    <scope>NUCLEOTIDE SEQUENCE [LARGE SCALE GENOMIC DNA]</scope>
</reference>
<protein>
    <recommendedName>
        <fullName evidence="6">Pre-rRNA-processing protein TSR1 homolog</fullName>
    </recommendedName>
</protein>
<organism evidence="9 10">
    <name type="scientific">Callorhinchus milii</name>
    <name type="common">Ghost shark</name>
    <dbReference type="NCBI Taxonomy" id="7868"/>
    <lineage>
        <taxon>Eukaryota</taxon>
        <taxon>Metazoa</taxon>
        <taxon>Chordata</taxon>
        <taxon>Craniata</taxon>
        <taxon>Vertebrata</taxon>
        <taxon>Chondrichthyes</taxon>
        <taxon>Holocephali</taxon>
        <taxon>Chimaeriformes</taxon>
        <taxon>Callorhinchidae</taxon>
        <taxon>Callorhinchus</taxon>
    </lineage>
</organism>
<feature type="compositionally biased region" description="Basic residues" evidence="7">
    <location>
        <begin position="46"/>
        <end position="61"/>
    </location>
</feature>
<keyword evidence="2" id="KW-0690">Ribosome biogenesis</keyword>
<comment type="function">
    <text evidence="4">Required during maturation of the 40S ribosomal subunit in the nucleolus.</text>
</comment>
<dbReference type="GO" id="GO:0030688">
    <property type="term" value="C:preribosome, small subunit precursor"/>
    <property type="evidence" value="ECO:0007669"/>
    <property type="project" value="TreeGrafter"/>
</dbReference>
<dbReference type="SMART" id="SM00785">
    <property type="entry name" value="AARP2CN"/>
    <property type="match status" value="1"/>
</dbReference>
<feature type="compositionally biased region" description="Basic and acidic residues" evidence="7">
    <location>
        <begin position="30"/>
        <end position="39"/>
    </location>
</feature>
<sequence>MAAGGADPPHRAGAFKQQNKSHKAGRHRTKGELERENKGRVSAKVISKKHRKALKKQDRRHRAIQIRRNKKEAMLSEKRSLGSKDGPPHLVAVVLLHAGISVQNVLKLIQSDETARVHQSDQDSQCFGLVFPRFKQRFYFVRANPGDIHAILDIAKVADTLMFVVDPYEGWDSYGDYSLSCIFAQGLPNHVFVVQGINDLPMKKRTDARKNLSKLLEKRFLDAKLFNLDTEQEALSVMRHVAMQKHRHVVFRDRRAYLLAQRAAFEPSDPSGLVGTLKVSGYVRGQTLNVNRLIHIVGHGDFQMCQIDAPPDPIPLNTRTAPNHVQKGADAEMNLRLDGIFAEMEEDVKVLMKADPSKQESLESEVVPDPMEGEQTWPTEEELQEAEAIKETKKIVRKVPKGTSDYQAAWILDDGEEVDEDEESDEDMEEENLIEEPQDSDESGDEEEADDECETMTVGESVRDDNYDEKIDDEEERKMLEKYKQERMEEMFPDEMDTPKDVAARVRFQKYRGLKSFRTSPWDPKENLPRDYARIFQFQNFARTRKRVFNEIKEEEDGAMVGWYVTVHVCNVPISVMESFKPELPIVLFTMLPHEQKMSVINFLLRRHPSCTEPIQSKEEVIFHCGYRRFRAPPLYSQHSSAYKFKYERFFPPNSSIVATVYAPITFPSASVLMFKSRVNGMQDLVATGSLLSVDPDRIIVKRIVLSGHPFKIMKKTSVVRYMFFNREDVLWFKPVELRTKWGRRGHIKESLGTHGHMKCLFDGQLKSQDTVLMNLYKRVFPKWVYDPYVPNPVPWEKNESIINAAEIDID</sequence>
<keyword evidence="3" id="KW-0539">Nucleus</keyword>
<dbReference type="GO" id="GO:0034511">
    <property type="term" value="F:U3 snoRNA binding"/>
    <property type="evidence" value="ECO:0007669"/>
    <property type="project" value="TreeGrafter"/>
</dbReference>
<reference evidence="9" key="5">
    <citation type="submission" date="2025-09" db="UniProtKB">
        <authorList>
            <consortium name="Ensembl"/>
        </authorList>
    </citation>
    <scope>IDENTIFICATION</scope>
</reference>
<evidence type="ECO:0000256" key="1">
    <source>
        <dbReference type="ARBA" id="ARBA00004604"/>
    </source>
</evidence>
<dbReference type="InterPro" id="IPR039761">
    <property type="entry name" value="Bms1/Tsr1"/>
</dbReference>
<dbReference type="GeneTree" id="ENSGT00940000153195"/>
<dbReference type="GO" id="GO:0000479">
    <property type="term" value="P:endonucleolytic cleavage of tricistronic rRNA transcript (SSU-rRNA, 5.8S rRNA, LSU-rRNA)"/>
    <property type="evidence" value="ECO:0007669"/>
    <property type="project" value="TreeGrafter"/>
</dbReference>
<dbReference type="InterPro" id="IPR012948">
    <property type="entry name" value="AARP2CN"/>
</dbReference>
<dbReference type="Pfam" id="PF04950">
    <property type="entry name" value="RIBIOP_C"/>
    <property type="match status" value="1"/>
</dbReference>
<dbReference type="Pfam" id="PF08142">
    <property type="entry name" value="AARP2CN"/>
    <property type="match status" value="1"/>
</dbReference>
<evidence type="ECO:0000259" key="8">
    <source>
        <dbReference type="PROSITE" id="PS51714"/>
    </source>
</evidence>
<dbReference type="PANTHER" id="PTHR12858:SF1">
    <property type="entry name" value="PRE-RRNA-PROCESSING PROTEIN TSR1 HOMOLOG"/>
    <property type="match status" value="1"/>
</dbReference>
<gene>
    <name evidence="9" type="primary">tsr1</name>
</gene>
<feature type="compositionally biased region" description="Acidic residues" evidence="7">
    <location>
        <begin position="413"/>
        <end position="454"/>
    </location>
</feature>
<dbReference type="GO" id="GO:0003924">
    <property type="term" value="F:GTPase activity"/>
    <property type="evidence" value="ECO:0007669"/>
    <property type="project" value="TreeGrafter"/>
</dbReference>
<evidence type="ECO:0000256" key="4">
    <source>
        <dbReference type="ARBA" id="ARBA00037087"/>
    </source>
</evidence>
<dbReference type="PANTHER" id="PTHR12858">
    <property type="entry name" value="RIBOSOME BIOGENESIS PROTEIN"/>
    <property type="match status" value="1"/>
</dbReference>
<evidence type="ECO:0000313" key="10">
    <source>
        <dbReference type="Proteomes" id="UP000314986"/>
    </source>
</evidence>
<feature type="region of interest" description="Disordered" evidence="7">
    <location>
        <begin position="408"/>
        <end position="456"/>
    </location>
</feature>
<name>A0A4W3IHC2_CALMI</name>
<evidence type="ECO:0000256" key="3">
    <source>
        <dbReference type="ARBA" id="ARBA00023242"/>
    </source>
</evidence>
<accession>A0A4W3IHC2</accession>
<keyword evidence="10" id="KW-1185">Reference proteome</keyword>
<feature type="region of interest" description="Disordered" evidence="7">
    <location>
        <begin position="355"/>
        <end position="376"/>
    </location>
</feature>
<dbReference type="GO" id="GO:0005525">
    <property type="term" value="F:GTP binding"/>
    <property type="evidence" value="ECO:0007669"/>
    <property type="project" value="TreeGrafter"/>
</dbReference>
<reference evidence="9" key="4">
    <citation type="submission" date="2025-08" db="UniProtKB">
        <authorList>
            <consortium name="Ensembl"/>
        </authorList>
    </citation>
    <scope>IDENTIFICATION</scope>
</reference>
<dbReference type="PROSITE" id="PS51714">
    <property type="entry name" value="G_BMS1"/>
    <property type="match status" value="1"/>
</dbReference>
<evidence type="ECO:0000313" key="9">
    <source>
        <dbReference type="Ensembl" id="ENSCMIP00000029654.1"/>
    </source>
</evidence>
<dbReference type="InterPro" id="IPR030387">
    <property type="entry name" value="G_Bms1/Tsr1_dom"/>
</dbReference>
<dbReference type="Pfam" id="PF22298">
    <property type="entry name" value="Tsr1_G-like"/>
    <property type="match status" value="1"/>
</dbReference>
<evidence type="ECO:0000256" key="5">
    <source>
        <dbReference type="ARBA" id="ARBA00038288"/>
    </source>
</evidence>